<evidence type="ECO:0000313" key="1">
    <source>
        <dbReference type="EMBL" id="KAK8963318.1"/>
    </source>
</evidence>
<keyword evidence="2" id="KW-1185">Reference proteome</keyword>
<organism evidence="1 2">
    <name type="scientific">Platanthera guangdongensis</name>
    <dbReference type="NCBI Taxonomy" id="2320717"/>
    <lineage>
        <taxon>Eukaryota</taxon>
        <taxon>Viridiplantae</taxon>
        <taxon>Streptophyta</taxon>
        <taxon>Embryophyta</taxon>
        <taxon>Tracheophyta</taxon>
        <taxon>Spermatophyta</taxon>
        <taxon>Magnoliopsida</taxon>
        <taxon>Liliopsida</taxon>
        <taxon>Asparagales</taxon>
        <taxon>Orchidaceae</taxon>
        <taxon>Orchidoideae</taxon>
        <taxon>Orchideae</taxon>
        <taxon>Orchidinae</taxon>
        <taxon>Platanthera</taxon>
    </lineage>
</organism>
<name>A0ABR2MH58_9ASPA</name>
<comment type="caution">
    <text evidence="1">The sequence shown here is derived from an EMBL/GenBank/DDBJ whole genome shotgun (WGS) entry which is preliminary data.</text>
</comment>
<sequence length="113" mass="12907">MQKSTIGCETRSFRCFKLKRSNFNSSAFDIPQPAFQLFGGSLDHIIRWSLSEVKASGMILAYEGDNFGKPDYLSQGTSHRAYPVVFHARYYIEGESNIYGLVPNWSEKERAQE</sequence>
<gene>
    <name evidence="1" type="ORF">KSP40_PGU019909</name>
</gene>
<proteinExistence type="predicted"/>
<accession>A0ABR2MH58</accession>
<evidence type="ECO:0000313" key="2">
    <source>
        <dbReference type="Proteomes" id="UP001412067"/>
    </source>
</evidence>
<dbReference type="Proteomes" id="UP001412067">
    <property type="component" value="Unassembled WGS sequence"/>
</dbReference>
<reference evidence="1 2" key="1">
    <citation type="journal article" date="2022" name="Nat. Plants">
        <title>Genomes of leafy and leafless Platanthera orchids illuminate the evolution of mycoheterotrophy.</title>
        <authorList>
            <person name="Li M.H."/>
            <person name="Liu K.W."/>
            <person name="Li Z."/>
            <person name="Lu H.C."/>
            <person name="Ye Q.L."/>
            <person name="Zhang D."/>
            <person name="Wang J.Y."/>
            <person name="Li Y.F."/>
            <person name="Zhong Z.M."/>
            <person name="Liu X."/>
            <person name="Yu X."/>
            <person name="Liu D.K."/>
            <person name="Tu X.D."/>
            <person name="Liu B."/>
            <person name="Hao Y."/>
            <person name="Liao X.Y."/>
            <person name="Jiang Y.T."/>
            <person name="Sun W.H."/>
            <person name="Chen J."/>
            <person name="Chen Y.Q."/>
            <person name="Ai Y."/>
            <person name="Zhai J.W."/>
            <person name="Wu S.S."/>
            <person name="Zhou Z."/>
            <person name="Hsiao Y.Y."/>
            <person name="Wu W.L."/>
            <person name="Chen Y.Y."/>
            <person name="Lin Y.F."/>
            <person name="Hsu J.L."/>
            <person name="Li C.Y."/>
            <person name="Wang Z.W."/>
            <person name="Zhao X."/>
            <person name="Zhong W.Y."/>
            <person name="Ma X.K."/>
            <person name="Ma L."/>
            <person name="Huang J."/>
            <person name="Chen G.Z."/>
            <person name="Huang M.Z."/>
            <person name="Huang L."/>
            <person name="Peng D.H."/>
            <person name="Luo Y.B."/>
            <person name="Zou S.Q."/>
            <person name="Chen S.P."/>
            <person name="Lan S."/>
            <person name="Tsai W.C."/>
            <person name="Van de Peer Y."/>
            <person name="Liu Z.J."/>
        </authorList>
    </citation>
    <scope>NUCLEOTIDE SEQUENCE [LARGE SCALE GENOMIC DNA]</scope>
    <source>
        <strain evidence="1">Lor288</strain>
    </source>
</reference>
<dbReference type="EMBL" id="JBBWWR010000007">
    <property type="protein sequence ID" value="KAK8963318.1"/>
    <property type="molecule type" value="Genomic_DNA"/>
</dbReference>
<protein>
    <submittedName>
        <fullName evidence="1">Uncharacterized protein</fullName>
    </submittedName>
</protein>